<sequence length="270" mass="29344">MASEHDGGGDPGRTLALLWRGRTAAGRPPGKPVKGRKPRIGVDQIVHAAVAVADAGGLTAVSMARVAEQLGVGPMTLYTHVPGKAELIELMVDAVMTERELPGPGHPARPAGWRAQVEHYAAQTRALHVRHPWLREVSTARPPLGPGMMAEYEYLLSALRDAGLPPSQMFAASGTIVTYVVAAARQEAEDIQIEQATGQTWDAWWGERRHLWDEHFDADAYPTMTQVWLDGGFDDAGDDDTSTEDPYMYGLQRLLDGIEAATRPPRASRP</sequence>
<feature type="domain" description="HTH tetR-type" evidence="5">
    <location>
        <begin position="39"/>
        <end position="99"/>
    </location>
</feature>
<evidence type="ECO:0000259" key="5">
    <source>
        <dbReference type="PROSITE" id="PS50977"/>
    </source>
</evidence>
<gene>
    <name evidence="6" type="ORF">HNP84_007592</name>
</gene>
<comment type="caution">
    <text evidence="6">The sequence shown here is derived from an EMBL/GenBank/DDBJ whole genome shotgun (WGS) entry which is preliminary data.</text>
</comment>
<feature type="DNA-binding region" description="H-T-H motif" evidence="4">
    <location>
        <begin position="62"/>
        <end position="81"/>
    </location>
</feature>
<dbReference type="SUPFAM" id="SSF48498">
    <property type="entry name" value="Tetracyclin repressor-like, C-terminal domain"/>
    <property type="match status" value="1"/>
</dbReference>
<dbReference type="PANTHER" id="PTHR30055:SF151">
    <property type="entry name" value="TRANSCRIPTIONAL REGULATORY PROTEIN"/>
    <property type="match status" value="1"/>
</dbReference>
<dbReference type="SUPFAM" id="SSF46689">
    <property type="entry name" value="Homeodomain-like"/>
    <property type="match status" value="1"/>
</dbReference>
<keyword evidence="7" id="KW-1185">Reference proteome</keyword>
<evidence type="ECO:0000256" key="3">
    <source>
        <dbReference type="ARBA" id="ARBA00023163"/>
    </source>
</evidence>
<dbReference type="RefSeq" id="WP_185054727.1">
    <property type="nucleotide sequence ID" value="NZ_BAABIX010000002.1"/>
</dbReference>
<dbReference type="GO" id="GO:0000976">
    <property type="term" value="F:transcription cis-regulatory region binding"/>
    <property type="evidence" value="ECO:0007669"/>
    <property type="project" value="TreeGrafter"/>
</dbReference>
<keyword evidence="1" id="KW-0805">Transcription regulation</keyword>
<dbReference type="GO" id="GO:0045892">
    <property type="term" value="P:negative regulation of DNA-templated transcription"/>
    <property type="evidence" value="ECO:0007669"/>
    <property type="project" value="InterPro"/>
</dbReference>
<keyword evidence="3" id="KW-0804">Transcription</keyword>
<organism evidence="6 7">
    <name type="scientific">Thermocatellispora tengchongensis</name>
    <dbReference type="NCBI Taxonomy" id="1073253"/>
    <lineage>
        <taxon>Bacteria</taxon>
        <taxon>Bacillati</taxon>
        <taxon>Actinomycetota</taxon>
        <taxon>Actinomycetes</taxon>
        <taxon>Streptosporangiales</taxon>
        <taxon>Streptosporangiaceae</taxon>
        <taxon>Thermocatellispora</taxon>
    </lineage>
</organism>
<dbReference type="PROSITE" id="PS50977">
    <property type="entry name" value="HTH_TETR_2"/>
    <property type="match status" value="1"/>
</dbReference>
<evidence type="ECO:0000256" key="1">
    <source>
        <dbReference type="ARBA" id="ARBA00023015"/>
    </source>
</evidence>
<evidence type="ECO:0000256" key="2">
    <source>
        <dbReference type="ARBA" id="ARBA00023125"/>
    </source>
</evidence>
<dbReference type="InterPro" id="IPR001647">
    <property type="entry name" value="HTH_TetR"/>
</dbReference>
<protein>
    <submittedName>
        <fullName evidence="6">AcrR family transcriptional regulator</fullName>
    </submittedName>
</protein>
<proteinExistence type="predicted"/>
<dbReference type="Gene3D" id="1.10.10.60">
    <property type="entry name" value="Homeodomain-like"/>
    <property type="match status" value="1"/>
</dbReference>
<accession>A0A840PFS0</accession>
<dbReference type="Pfam" id="PF00440">
    <property type="entry name" value="TetR_N"/>
    <property type="match status" value="1"/>
</dbReference>
<name>A0A840PFS0_9ACTN</name>
<dbReference type="InterPro" id="IPR036271">
    <property type="entry name" value="Tet_transcr_reg_TetR-rel_C_sf"/>
</dbReference>
<evidence type="ECO:0000313" key="6">
    <source>
        <dbReference type="EMBL" id="MBB5137839.1"/>
    </source>
</evidence>
<dbReference type="InterPro" id="IPR004111">
    <property type="entry name" value="Repressor_TetR_C"/>
</dbReference>
<evidence type="ECO:0000256" key="4">
    <source>
        <dbReference type="PROSITE-ProRule" id="PRU00335"/>
    </source>
</evidence>
<dbReference type="Gene3D" id="1.10.357.10">
    <property type="entry name" value="Tetracycline Repressor, domain 2"/>
    <property type="match status" value="1"/>
</dbReference>
<dbReference type="Pfam" id="PF02909">
    <property type="entry name" value="TetR_C_1"/>
    <property type="match status" value="1"/>
</dbReference>
<keyword evidence="2 4" id="KW-0238">DNA-binding</keyword>
<dbReference type="InterPro" id="IPR050109">
    <property type="entry name" value="HTH-type_TetR-like_transc_reg"/>
</dbReference>
<dbReference type="EMBL" id="JACHGN010000020">
    <property type="protein sequence ID" value="MBB5137839.1"/>
    <property type="molecule type" value="Genomic_DNA"/>
</dbReference>
<dbReference type="PANTHER" id="PTHR30055">
    <property type="entry name" value="HTH-TYPE TRANSCRIPTIONAL REGULATOR RUTR"/>
    <property type="match status" value="1"/>
</dbReference>
<dbReference type="InterPro" id="IPR009057">
    <property type="entry name" value="Homeodomain-like_sf"/>
</dbReference>
<reference evidence="6 7" key="1">
    <citation type="submission" date="2020-08" db="EMBL/GenBank/DDBJ databases">
        <title>Genomic Encyclopedia of Type Strains, Phase IV (KMG-IV): sequencing the most valuable type-strain genomes for metagenomic binning, comparative biology and taxonomic classification.</title>
        <authorList>
            <person name="Goeker M."/>
        </authorList>
    </citation>
    <scope>NUCLEOTIDE SEQUENCE [LARGE SCALE GENOMIC DNA]</scope>
    <source>
        <strain evidence="6 7">DSM 45615</strain>
    </source>
</reference>
<dbReference type="GO" id="GO:0003700">
    <property type="term" value="F:DNA-binding transcription factor activity"/>
    <property type="evidence" value="ECO:0007669"/>
    <property type="project" value="TreeGrafter"/>
</dbReference>
<evidence type="ECO:0000313" key="7">
    <source>
        <dbReference type="Proteomes" id="UP000578449"/>
    </source>
</evidence>
<dbReference type="AlphaFoldDB" id="A0A840PFS0"/>
<dbReference type="Proteomes" id="UP000578449">
    <property type="component" value="Unassembled WGS sequence"/>
</dbReference>